<name>L0HHU1_METFS</name>
<evidence type="ECO:0000313" key="1">
    <source>
        <dbReference type="EMBL" id="AGB03336.1"/>
    </source>
</evidence>
<organism evidence="1 2">
    <name type="scientific">Methanoregula formicica (strain DSM 22288 / NBRC 105244 / SMSP)</name>
    <dbReference type="NCBI Taxonomy" id="593750"/>
    <lineage>
        <taxon>Archaea</taxon>
        <taxon>Methanobacteriati</taxon>
        <taxon>Methanobacteriota</taxon>
        <taxon>Stenosarchaea group</taxon>
        <taxon>Methanomicrobia</taxon>
        <taxon>Methanomicrobiales</taxon>
        <taxon>Methanoregulaceae</taxon>
        <taxon>Methanoregula</taxon>
    </lineage>
</organism>
<dbReference type="Proteomes" id="UP000010824">
    <property type="component" value="Chromosome"/>
</dbReference>
<protein>
    <submittedName>
        <fullName evidence="1">Uncharacterized protein</fullName>
    </submittedName>
</protein>
<dbReference type="InParanoid" id="L0HHU1"/>
<dbReference type="AlphaFoldDB" id="L0HHU1"/>
<proteinExistence type="predicted"/>
<dbReference type="STRING" id="593750.Metfor_2332"/>
<dbReference type="EMBL" id="CP003167">
    <property type="protein sequence ID" value="AGB03336.1"/>
    <property type="molecule type" value="Genomic_DNA"/>
</dbReference>
<evidence type="ECO:0000313" key="2">
    <source>
        <dbReference type="Proteomes" id="UP000010824"/>
    </source>
</evidence>
<reference evidence="1 2" key="2">
    <citation type="journal article" date="2014" name="Genome Announc.">
        <title>Complete Genome Sequence of Methanoregula formicica SMSPT, a Mesophilic Hydrogenotrophic Methanogen Isolated from a Methanogenic Upflow Anaerobic Sludge Blanket Reactor.</title>
        <authorList>
            <person name="Yamamoto K."/>
            <person name="Tamaki H."/>
            <person name="Cadillo-Quiroz H."/>
            <person name="Imachi H."/>
            <person name="Kyrpides N."/>
            <person name="Woyke T."/>
            <person name="Goodwin L."/>
            <person name="Zinder S.H."/>
            <person name="Kamagata Y."/>
            <person name="Liu W.T."/>
        </authorList>
    </citation>
    <scope>NUCLEOTIDE SEQUENCE [LARGE SCALE GENOMIC DNA]</scope>
    <source>
        <strain evidence="2">DSM 22288 / NBRC 105244 / SMSP</strain>
    </source>
</reference>
<sequence>MIRLATRTDTEVIAETLGKKEQVKKVFWTLFLAIAGLVLEEIVDPGQRRGSLGSWREFPGMGQVLFLKHLVRKTGG</sequence>
<keyword evidence="2" id="KW-1185">Reference proteome</keyword>
<reference evidence="2" key="1">
    <citation type="submission" date="2011-12" db="EMBL/GenBank/DDBJ databases">
        <title>Complete sequence of Methanoregula formicicum SMSP.</title>
        <authorList>
            <person name="Lucas S."/>
            <person name="Han J."/>
            <person name="Lapidus A."/>
            <person name="Cheng J.-F."/>
            <person name="Goodwin L."/>
            <person name="Pitluck S."/>
            <person name="Peters L."/>
            <person name="Ovchinnikova G."/>
            <person name="Teshima H."/>
            <person name="Detter J.C."/>
            <person name="Han C."/>
            <person name="Tapia R."/>
            <person name="Land M."/>
            <person name="Hauser L."/>
            <person name="Kyrpides N."/>
            <person name="Ivanova N."/>
            <person name="Pagani I."/>
            <person name="Imachi H."/>
            <person name="Tamaki H."/>
            <person name="Sekiguchi Y."/>
            <person name="Kamagata Y."/>
            <person name="Cadillo-Quiroz H."/>
            <person name="Zinder S."/>
            <person name="Liu W.-T."/>
            <person name="Woyke T."/>
        </authorList>
    </citation>
    <scope>NUCLEOTIDE SEQUENCE [LARGE SCALE GENOMIC DNA]</scope>
    <source>
        <strain evidence="2">DSM 22288 / NBRC 105244 / SMSP</strain>
    </source>
</reference>
<accession>L0HHU1</accession>
<dbReference type="RefSeq" id="WP_015286299.1">
    <property type="nucleotide sequence ID" value="NC_019943.1"/>
</dbReference>
<dbReference type="GeneID" id="25397833"/>
<dbReference type="HOGENOM" id="CLU_2645879_0_0_2"/>
<dbReference type="eggNOG" id="arCOG12042">
    <property type="taxonomic scope" value="Archaea"/>
</dbReference>
<dbReference type="KEGG" id="mfo:Metfor_2332"/>
<gene>
    <name evidence="1" type="ordered locus">Metfor_2332</name>
</gene>